<organism evidence="2 3">
    <name type="scientific">Colwellia psychrerythraea (strain 34H / ATCC BAA-681)</name>
    <name type="common">Vibrio psychroerythus</name>
    <dbReference type="NCBI Taxonomy" id="167879"/>
    <lineage>
        <taxon>Bacteria</taxon>
        <taxon>Pseudomonadati</taxon>
        <taxon>Pseudomonadota</taxon>
        <taxon>Gammaproteobacteria</taxon>
        <taxon>Alteromonadales</taxon>
        <taxon>Colwelliaceae</taxon>
        <taxon>Colwellia</taxon>
    </lineage>
</organism>
<dbReference type="RefSeq" id="WP_011043845.1">
    <property type="nucleotide sequence ID" value="NC_003910.7"/>
</dbReference>
<dbReference type="KEGG" id="cps:CPS_3058"/>
<proteinExistence type="predicted"/>
<evidence type="ECO:0000256" key="1">
    <source>
        <dbReference type="SAM" id="Phobius"/>
    </source>
</evidence>
<dbReference type="HOGENOM" id="CLU_2988852_0_0_6"/>
<dbReference type="EMBL" id="CP000083">
    <property type="protein sequence ID" value="AAZ28527.1"/>
    <property type="molecule type" value="Genomic_DNA"/>
</dbReference>
<accession>Q47ZL4</accession>
<keyword evidence="1" id="KW-1133">Transmembrane helix</keyword>
<reference evidence="2" key="1">
    <citation type="journal article" date="2005" name="Proc. Natl. Acad. Sci. U.S.A.">
        <title>The psychrophilic lifestyle as revealed by the genome sequence of Colwellia psychrerythraea 34H through genomic and proteomic analyses.</title>
        <authorList>
            <person name="Methe B.A."/>
            <person name="Nelson K.E."/>
            <person name="Deming J.W."/>
            <person name="Momen B."/>
            <person name="Melamud E."/>
            <person name="Zhang X."/>
            <person name="Moult J."/>
            <person name="Madupu R."/>
            <person name="Nelson W.C."/>
            <person name="Dodson R.J."/>
            <person name="Brinkac L.M."/>
            <person name="Daugherty S.C."/>
            <person name="Durkin A.S."/>
            <person name="DeBoy R.T."/>
            <person name="Kolonay J.F."/>
            <person name="Sullivan S.A."/>
            <person name="Zhou L."/>
            <person name="Davidsen T.M."/>
            <person name="Wu M."/>
            <person name="Huston A.L."/>
            <person name="Lewis M."/>
            <person name="Weaver B."/>
            <person name="Weidman J.F."/>
            <person name="Khouri H."/>
            <person name="Utterback T.R."/>
            <person name="Feldblyum T.V."/>
            <person name="Fraser C.M."/>
        </authorList>
    </citation>
    <scope>NUCLEOTIDE SEQUENCE [LARGE SCALE GENOMIC DNA]</scope>
    <source>
        <strain evidence="2">34H</strain>
    </source>
</reference>
<keyword evidence="1" id="KW-0472">Membrane</keyword>
<name>Q47ZL4_COLP3</name>
<protein>
    <submittedName>
        <fullName evidence="2">Uncharacterized protein</fullName>
    </submittedName>
</protein>
<sequence length="57" mass="6779">MKKHFDLLNGNRMVIYVLSLIGFFYDVNIAYIMALTLWLWLPQCLQLELLLLKAIKH</sequence>
<evidence type="ECO:0000313" key="3">
    <source>
        <dbReference type="Proteomes" id="UP000000547"/>
    </source>
</evidence>
<keyword evidence="1" id="KW-0812">Transmembrane</keyword>
<evidence type="ECO:0000313" key="2">
    <source>
        <dbReference type="EMBL" id="AAZ28527.1"/>
    </source>
</evidence>
<gene>
    <name evidence="2" type="ordered locus">CPS_3058</name>
</gene>
<dbReference type="Proteomes" id="UP000000547">
    <property type="component" value="Chromosome"/>
</dbReference>
<dbReference type="AlphaFoldDB" id="Q47ZL4"/>
<feature type="transmembrane region" description="Helical" evidence="1">
    <location>
        <begin position="12"/>
        <end position="41"/>
    </location>
</feature>